<dbReference type="PANTHER" id="PTHR42810:SF4">
    <property type="entry name" value="URIC ACID TRANSPORTER UACT"/>
    <property type="match status" value="1"/>
</dbReference>
<feature type="transmembrane region" description="Helical" evidence="8">
    <location>
        <begin position="112"/>
        <end position="131"/>
    </location>
</feature>
<keyword evidence="7 8" id="KW-0472">Membrane</keyword>
<sequence length="507" mass="52228">MVKRTQAEAASKGRPEDERLGIGKSFTYGIQHVLTMYGGIIAPPLIIGGAAGVSPAEIGLLVASCLFIGGLATILQSYGVPFFGSRLPLVQGTSFAGVATMTAIVADGGLPAVFGAVIASTVIGLLITPVFSRLVKYFPPVVTGTVITVIGLSLMPVAAQWAMGNNTKAADFGSVSNIGLAALTLTIVLLLSKVAVPAISRLSILLSIVVGTLLAAVLGKADFSKVWDGPILAVPTPFSFGAPTFDIAAIVSMFIVVLVTLTETTADILAVGEIVGTRVSRRRIGDGLRADMASSALAPVFNGFTQSAFAQNVGLVAITGVKSRFVVTAGGVVLLILGMLPVLGRVVAAIPYPVLGGAGLVLFGTVAASGIKTLSKVDYNGNMNLVIVAASVGFGMVPIAAPDFYHHFPAWVGTIFHSGISSAALMAVLLNLLFNHLKPGKAGTDPSVFATATRVIDYSDLKALSRLENGDKIVDGKIVDAEGKPVEVRDADGRPVPYRIGNEQEGH</sequence>
<evidence type="ECO:0000256" key="7">
    <source>
        <dbReference type="ARBA" id="ARBA00023136"/>
    </source>
</evidence>
<comment type="similarity">
    <text evidence="2">Belongs to the nucleobase:cation symporter-2 (NCS2) (TC 2.A.40) family.</text>
</comment>
<keyword evidence="4" id="KW-1003">Cell membrane</keyword>
<dbReference type="Proteomes" id="UP000580861">
    <property type="component" value="Unassembled WGS sequence"/>
</dbReference>
<feature type="transmembrane region" description="Helical" evidence="8">
    <location>
        <begin position="408"/>
        <end position="434"/>
    </location>
</feature>
<comment type="subcellular location">
    <subcellularLocation>
        <location evidence="1">Cell membrane</location>
        <topology evidence="1">Multi-pass membrane protein</topology>
    </subcellularLocation>
</comment>
<keyword evidence="5 8" id="KW-0812">Transmembrane</keyword>
<dbReference type="NCBIfam" id="TIGR00801">
    <property type="entry name" value="ncs2"/>
    <property type="match status" value="1"/>
</dbReference>
<name>A0A841BGA7_9PSEU</name>
<dbReference type="PANTHER" id="PTHR42810">
    <property type="entry name" value="PURINE PERMEASE C1399.01C-RELATED"/>
    <property type="match status" value="1"/>
</dbReference>
<dbReference type="Pfam" id="PF00860">
    <property type="entry name" value="Xan_ur_permease"/>
    <property type="match status" value="1"/>
</dbReference>
<feature type="transmembrane region" description="Helical" evidence="8">
    <location>
        <begin position="238"/>
        <end position="261"/>
    </location>
</feature>
<keyword evidence="10" id="KW-1185">Reference proteome</keyword>
<feature type="transmembrane region" description="Helical" evidence="8">
    <location>
        <begin position="383"/>
        <end position="402"/>
    </location>
</feature>
<keyword evidence="6 8" id="KW-1133">Transmembrane helix</keyword>
<feature type="transmembrane region" description="Helical" evidence="8">
    <location>
        <begin position="198"/>
        <end position="218"/>
    </location>
</feature>
<evidence type="ECO:0000256" key="5">
    <source>
        <dbReference type="ARBA" id="ARBA00022692"/>
    </source>
</evidence>
<dbReference type="RefSeq" id="WP_184903751.1">
    <property type="nucleotide sequence ID" value="NZ_JACHMX010000001.1"/>
</dbReference>
<proteinExistence type="inferred from homology"/>
<dbReference type="NCBIfam" id="TIGR03173">
    <property type="entry name" value="pbuX"/>
    <property type="match status" value="1"/>
</dbReference>
<evidence type="ECO:0000256" key="6">
    <source>
        <dbReference type="ARBA" id="ARBA00022989"/>
    </source>
</evidence>
<feature type="transmembrane region" description="Helical" evidence="8">
    <location>
        <begin position="138"/>
        <end position="162"/>
    </location>
</feature>
<evidence type="ECO:0000256" key="3">
    <source>
        <dbReference type="ARBA" id="ARBA00022448"/>
    </source>
</evidence>
<protein>
    <submittedName>
        <fullName evidence="9">NCS2 family nucleobase:cation symporter-2</fullName>
    </submittedName>
</protein>
<dbReference type="AlphaFoldDB" id="A0A841BGA7"/>
<dbReference type="EMBL" id="JACHMX010000001">
    <property type="protein sequence ID" value="MBB5857544.1"/>
    <property type="molecule type" value="Genomic_DNA"/>
</dbReference>
<evidence type="ECO:0000256" key="8">
    <source>
        <dbReference type="SAM" id="Phobius"/>
    </source>
</evidence>
<dbReference type="InterPro" id="IPR006043">
    <property type="entry name" value="NCS2"/>
</dbReference>
<feature type="transmembrane region" description="Helical" evidence="8">
    <location>
        <begin position="350"/>
        <end position="371"/>
    </location>
</feature>
<dbReference type="InterPro" id="IPR017588">
    <property type="entry name" value="UacT-like"/>
</dbReference>
<dbReference type="GO" id="GO:0005886">
    <property type="term" value="C:plasma membrane"/>
    <property type="evidence" value="ECO:0007669"/>
    <property type="project" value="UniProtKB-SubCell"/>
</dbReference>
<accession>A0A841BGA7</accession>
<dbReference type="GO" id="GO:0042907">
    <property type="term" value="F:xanthine transmembrane transporter activity"/>
    <property type="evidence" value="ECO:0007669"/>
    <property type="project" value="TreeGrafter"/>
</dbReference>
<feature type="transmembrane region" description="Helical" evidence="8">
    <location>
        <begin position="87"/>
        <end position="106"/>
    </location>
</feature>
<evidence type="ECO:0000256" key="2">
    <source>
        <dbReference type="ARBA" id="ARBA00008821"/>
    </source>
</evidence>
<evidence type="ECO:0000256" key="4">
    <source>
        <dbReference type="ARBA" id="ARBA00022475"/>
    </source>
</evidence>
<evidence type="ECO:0000313" key="10">
    <source>
        <dbReference type="Proteomes" id="UP000580861"/>
    </source>
</evidence>
<organism evidence="9 10">
    <name type="scientific">Amycolatopsis umgeniensis</name>
    <dbReference type="NCBI Taxonomy" id="336628"/>
    <lineage>
        <taxon>Bacteria</taxon>
        <taxon>Bacillati</taxon>
        <taxon>Actinomycetota</taxon>
        <taxon>Actinomycetes</taxon>
        <taxon>Pseudonocardiales</taxon>
        <taxon>Pseudonocardiaceae</taxon>
        <taxon>Amycolatopsis</taxon>
    </lineage>
</organism>
<dbReference type="InterPro" id="IPR006042">
    <property type="entry name" value="Xan_ur_permease"/>
</dbReference>
<feature type="transmembrane region" description="Helical" evidence="8">
    <location>
        <begin position="34"/>
        <end position="52"/>
    </location>
</feature>
<feature type="transmembrane region" description="Helical" evidence="8">
    <location>
        <begin position="58"/>
        <end position="75"/>
    </location>
</feature>
<keyword evidence="3" id="KW-0813">Transport</keyword>
<comment type="caution">
    <text evidence="9">The sequence shown here is derived from an EMBL/GenBank/DDBJ whole genome shotgun (WGS) entry which is preliminary data.</text>
</comment>
<evidence type="ECO:0000313" key="9">
    <source>
        <dbReference type="EMBL" id="MBB5857544.1"/>
    </source>
</evidence>
<evidence type="ECO:0000256" key="1">
    <source>
        <dbReference type="ARBA" id="ARBA00004651"/>
    </source>
</evidence>
<feature type="transmembrane region" description="Helical" evidence="8">
    <location>
        <begin position="174"/>
        <end position="191"/>
    </location>
</feature>
<dbReference type="NCBIfam" id="NF037981">
    <property type="entry name" value="NCS2_1"/>
    <property type="match status" value="1"/>
</dbReference>
<gene>
    <name evidence="9" type="ORF">HDA45_007631</name>
</gene>
<dbReference type="PROSITE" id="PS01116">
    <property type="entry name" value="XANTH_URACIL_PERMASE"/>
    <property type="match status" value="1"/>
</dbReference>
<feature type="transmembrane region" description="Helical" evidence="8">
    <location>
        <begin position="325"/>
        <end position="344"/>
    </location>
</feature>
<reference evidence="9 10" key="1">
    <citation type="submission" date="2020-08" db="EMBL/GenBank/DDBJ databases">
        <title>Sequencing the genomes of 1000 actinobacteria strains.</title>
        <authorList>
            <person name="Klenk H.-P."/>
        </authorList>
    </citation>
    <scope>NUCLEOTIDE SEQUENCE [LARGE SCALE GENOMIC DNA]</scope>
    <source>
        <strain evidence="9 10">DSM 45272</strain>
    </source>
</reference>